<organism evidence="2">
    <name type="scientific">Pandoravirus quercus</name>
    <dbReference type="NCBI Taxonomy" id="2107709"/>
    <lineage>
        <taxon>Viruses</taxon>
        <taxon>Pandoravirus</taxon>
    </lineage>
</organism>
<dbReference type="KEGG" id="vg:36843417"/>
<dbReference type="Proteomes" id="UP000248852">
    <property type="component" value="Segment"/>
</dbReference>
<accession>A0A2U7U7X4</accession>
<evidence type="ECO:0000313" key="2">
    <source>
        <dbReference type="EMBL" id="AVK74524.1"/>
    </source>
</evidence>
<protein>
    <recommendedName>
        <fullName evidence="3">DUF5678 domain-containing protein</fullName>
    </recommendedName>
</protein>
<dbReference type="RefSeq" id="YP_009482793.1">
    <property type="nucleotide sequence ID" value="NC_037667.1"/>
</dbReference>
<evidence type="ECO:0008006" key="3">
    <source>
        <dbReference type="Google" id="ProtNLM"/>
    </source>
</evidence>
<gene>
    <name evidence="2" type="ORF">pqer_cds_102</name>
</gene>
<dbReference type="EMBL" id="MG011689">
    <property type="protein sequence ID" value="AVK74524.1"/>
    <property type="molecule type" value="Genomic_DNA"/>
</dbReference>
<dbReference type="GeneID" id="36843417"/>
<evidence type="ECO:0000256" key="1">
    <source>
        <dbReference type="SAM" id="MobiDB-lite"/>
    </source>
</evidence>
<name>A0A2U7U7X4_9VIRU</name>
<feature type="region of interest" description="Disordered" evidence="1">
    <location>
        <begin position="1"/>
        <end position="50"/>
    </location>
</feature>
<proteinExistence type="predicted"/>
<feature type="compositionally biased region" description="Low complexity" evidence="1">
    <location>
        <begin position="28"/>
        <end position="42"/>
    </location>
</feature>
<reference evidence="2" key="1">
    <citation type="journal article" date="2018" name="Nat. Commun.">
        <title>Diversity and evolution of the emerging Pandoraviridae family.</title>
        <authorList>
            <person name="Legendre M."/>
            <person name="Fabre E."/>
            <person name="Poirot O."/>
            <person name="Jeudy S."/>
            <person name="Lartigue A."/>
            <person name="Alempic J.M."/>
            <person name="Beucher L."/>
            <person name="Philippe N."/>
            <person name="Bertaux L."/>
            <person name="Christo-Foroux E."/>
            <person name="Labadie K."/>
            <person name="Coute Y."/>
            <person name="Abergel C."/>
            <person name="Claverie J.M."/>
        </authorList>
    </citation>
    <scope>NUCLEOTIDE SEQUENCE [LARGE SCALE GENOMIC DNA]</scope>
    <source>
        <strain evidence="2">Quercus</strain>
    </source>
</reference>
<sequence>MDALQHDAPPQCCGHKTSRQREPKRYKVSLTNTRSSSLSHSVSSKEKGMASLPNTPILEQELCIVRHQGPLPDPSPQFKRQVEYYEAHKQELMERLPGQWICIDDERVVESAPTEDQLVARLIENGPRPQSLMVCVEPGNGTVFIG</sequence>